<proteinExistence type="predicted"/>
<comment type="catalytic activity">
    <reaction evidence="12">
        <text>L-seryl-[protein] + ATP = O-phospho-L-seryl-[protein] + ADP + H(+)</text>
        <dbReference type="Rhea" id="RHEA:17989"/>
        <dbReference type="Rhea" id="RHEA-COMP:9863"/>
        <dbReference type="Rhea" id="RHEA-COMP:11604"/>
        <dbReference type="ChEBI" id="CHEBI:15378"/>
        <dbReference type="ChEBI" id="CHEBI:29999"/>
        <dbReference type="ChEBI" id="CHEBI:30616"/>
        <dbReference type="ChEBI" id="CHEBI:83421"/>
        <dbReference type="ChEBI" id="CHEBI:456216"/>
        <dbReference type="EC" id="2.7.11.1"/>
    </reaction>
</comment>
<feature type="binding site" evidence="13">
    <location>
        <position position="82"/>
    </location>
    <ligand>
        <name>ATP</name>
        <dbReference type="ChEBI" id="CHEBI:30616"/>
    </ligand>
</feature>
<dbReference type="EC" id="2.7.11.1" evidence="2"/>
<keyword evidence="5" id="KW-0808">Transferase</keyword>
<keyword evidence="4" id="KW-0132">Cell division</keyword>
<feature type="binding site" evidence="13">
    <location>
        <begin position="125"/>
        <end position="127"/>
    </location>
    <ligand>
        <name>ATP</name>
        <dbReference type="ChEBI" id="CHEBI:30616"/>
    </ligand>
</feature>
<evidence type="ECO:0000313" key="17">
    <source>
        <dbReference type="Proteomes" id="UP001166674"/>
    </source>
</evidence>
<dbReference type="GO" id="GO:0004674">
    <property type="term" value="F:protein serine/threonine kinase activity"/>
    <property type="evidence" value="ECO:0007669"/>
    <property type="project" value="UniProtKB-KW"/>
</dbReference>
<gene>
    <name evidence="16" type="ORF">SUZIE_110570</name>
</gene>
<protein>
    <recommendedName>
        <fullName evidence="2">non-specific serine/threonine protein kinase</fullName>
        <ecNumber evidence="2">2.7.11.1</ecNumber>
    </recommendedName>
</protein>
<dbReference type="Gene3D" id="3.30.200.20">
    <property type="entry name" value="Phosphorylase Kinase, domain 1"/>
    <property type="match status" value="1"/>
</dbReference>
<evidence type="ECO:0000256" key="14">
    <source>
        <dbReference type="SAM" id="MobiDB-lite"/>
    </source>
</evidence>
<evidence type="ECO:0000256" key="9">
    <source>
        <dbReference type="ARBA" id="ARBA00022840"/>
    </source>
</evidence>
<evidence type="ECO:0000313" key="16">
    <source>
        <dbReference type="EMBL" id="MBZ3870965.1"/>
    </source>
</evidence>
<dbReference type="EMBL" id="JAATJV010158200">
    <property type="protein sequence ID" value="MBZ3870965.1"/>
    <property type="molecule type" value="Genomic_DNA"/>
</dbReference>
<dbReference type="InterPro" id="IPR030616">
    <property type="entry name" value="Aur-like"/>
</dbReference>
<comment type="caution">
    <text evidence="16">The sequence shown here is derived from an EMBL/GenBank/DDBJ whole genome shotgun (WGS) entry which is preliminary data.</text>
</comment>
<keyword evidence="6 13" id="KW-0547">Nucleotide-binding</keyword>
<comment type="subcellular location">
    <subcellularLocation>
        <location evidence="1">Cytoplasm</location>
        <location evidence="1">Cytoskeleton</location>
        <location evidence="1">Spindle</location>
    </subcellularLocation>
</comment>
<evidence type="ECO:0000256" key="7">
    <source>
        <dbReference type="ARBA" id="ARBA00022776"/>
    </source>
</evidence>
<accession>A0AA41MFE1</accession>
<dbReference type="Proteomes" id="UP001166674">
    <property type="component" value="Unassembled WGS sequence"/>
</dbReference>
<comment type="catalytic activity">
    <reaction evidence="11">
        <text>L-threonyl-[protein] + ATP = O-phospho-L-threonyl-[protein] + ADP + H(+)</text>
        <dbReference type="Rhea" id="RHEA:46608"/>
        <dbReference type="Rhea" id="RHEA-COMP:11060"/>
        <dbReference type="Rhea" id="RHEA-COMP:11605"/>
        <dbReference type="ChEBI" id="CHEBI:15378"/>
        <dbReference type="ChEBI" id="CHEBI:30013"/>
        <dbReference type="ChEBI" id="CHEBI:30616"/>
        <dbReference type="ChEBI" id="CHEBI:61977"/>
        <dbReference type="ChEBI" id="CHEBI:456216"/>
        <dbReference type="EC" id="2.7.11.1"/>
    </reaction>
</comment>
<organism evidence="16 17">
    <name type="scientific">Sciurus carolinensis</name>
    <name type="common">Eastern gray squirrel</name>
    <dbReference type="NCBI Taxonomy" id="30640"/>
    <lineage>
        <taxon>Eukaryota</taxon>
        <taxon>Metazoa</taxon>
        <taxon>Chordata</taxon>
        <taxon>Craniata</taxon>
        <taxon>Vertebrata</taxon>
        <taxon>Euteleostomi</taxon>
        <taxon>Mammalia</taxon>
        <taxon>Eutheria</taxon>
        <taxon>Euarchontoglires</taxon>
        <taxon>Glires</taxon>
        <taxon>Rodentia</taxon>
        <taxon>Sciuromorpha</taxon>
        <taxon>Sciuridae</taxon>
        <taxon>Sciurinae</taxon>
        <taxon>Sciurini</taxon>
        <taxon>Sciurus</taxon>
    </lineage>
</organism>
<dbReference type="GO" id="GO:0051301">
    <property type="term" value="P:cell division"/>
    <property type="evidence" value="ECO:0007669"/>
    <property type="project" value="UniProtKB-KW"/>
</dbReference>
<dbReference type="InterPro" id="IPR000719">
    <property type="entry name" value="Prot_kinase_dom"/>
</dbReference>
<dbReference type="InterPro" id="IPR001245">
    <property type="entry name" value="Ser-Thr/Tyr_kinase_cat_dom"/>
</dbReference>
<dbReference type="PROSITE" id="PS50011">
    <property type="entry name" value="PROTEIN_KINASE_DOM"/>
    <property type="match status" value="1"/>
</dbReference>
<dbReference type="GO" id="GO:0005819">
    <property type="term" value="C:spindle"/>
    <property type="evidence" value="ECO:0007669"/>
    <property type="project" value="UniProtKB-SubCell"/>
</dbReference>
<evidence type="ECO:0000256" key="1">
    <source>
        <dbReference type="ARBA" id="ARBA00004186"/>
    </source>
</evidence>
<keyword evidence="8 16" id="KW-0418">Kinase</keyword>
<dbReference type="PANTHER" id="PTHR24350">
    <property type="entry name" value="SERINE/THREONINE-PROTEIN KINASE IAL-RELATED"/>
    <property type="match status" value="1"/>
</dbReference>
<feature type="region of interest" description="Disordered" evidence="14">
    <location>
        <begin position="1"/>
        <end position="48"/>
    </location>
</feature>
<reference evidence="16" key="1">
    <citation type="submission" date="2020-03" db="EMBL/GenBank/DDBJ databases">
        <title>Studies in the Genomics of Life Span.</title>
        <authorList>
            <person name="Glass D."/>
        </authorList>
    </citation>
    <scope>NUCLEOTIDE SEQUENCE</scope>
    <source>
        <strain evidence="16">SUZIE</strain>
        <tissue evidence="16">Muscle</tissue>
    </source>
</reference>
<evidence type="ECO:0000256" key="4">
    <source>
        <dbReference type="ARBA" id="ARBA00022618"/>
    </source>
</evidence>
<feature type="domain" description="Protein kinase" evidence="15">
    <location>
        <begin position="54"/>
        <end position="157"/>
    </location>
</feature>
<evidence type="ECO:0000256" key="3">
    <source>
        <dbReference type="ARBA" id="ARBA00022527"/>
    </source>
</evidence>
<dbReference type="SUPFAM" id="SSF56112">
    <property type="entry name" value="Protein kinase-like (PK-like)"/>
    <property type="match status" value="1"/>
</dbReference>
<dbReference type="GO" id="GO:0005524">
    <property type="term" value="F:ATP binding"/>
    <property type="evidence" value="ECO:0007669"/>
    <property type="project" value="UniProtKB-KW"/>
</dbReference>
<keyword evidence="17" id="KW-1185">Reference proteome</keyword>
<dbReference type="InterPro" id="IPR011009">
    <property type="entry name" value="Kinase-like_dom_sf"/>
</dbReference>
<evidence type="ECO:0000256" key="12">
    <source>
        <dbReference type="ARBA" id="ARBA00048679"/>
    </source>
</evidence>
<evidence type="ECO:0000256" key="6">
    <source>
        <dbReference type="ARBA" id="ARBA00022741"/>
    </source>
</evidence>
<evidence type="ECO:0000256" key="13">
    <source>
        <dbReference type="PIRSR" id="PIRSR630616-2"/>
    </source>
</evidence>
<keyword evidence="10" id="KW-0131">Cell cycle</keyword>
<keyword evidence="9 13" id="KW-0067">ATP-binding</keyword>
<dbReference type="Pfam" id="PF07714">
    <property type="entry name" value="PK_Tyr_Ser-Thr"/>
    <property type="match status" value="1"/>
</dbReference>
<evidence type="ECO:0000256" key="2">
    <source>
        <dbReference type="ARBA" id="ARBA00012513"/>
    </source>
</evidence>
<evidence type="ECO:0000259" key="15">
    <source>
        <dbReference type="PROSITE" id="PS50011"/>
    </source>
</evidence>
<evidence type="ECO:0000256" key="5">
    <source>
        <dbReference type="ARBA" id="ARBA00022679"/>
    </source>
</evidence>
<keyword evidence="3" id="KW-0723">Serine/threonine-protein kinase</keyword>
<evidence type="ECO:0000256" key="10">
    <source>
        <dbReference type="ARBA" id="ARBA00023306"/>
    </source>
</evidence>
<name>A0AA41MFE1_SCICA</name>
<dbReference type="FunFam" id="3.30.200.20:FF:000042">
    <property type="entry name" value="Aurora kinase A"/>
    <property type="match status" value="1"/>
</dbReference>
<sequence length="157" mass="18226">MDLDGQKAQEVTGLPSPFSTSKWRQRSSRVQRGLTAGQMQPNTPTRRHFTMDDFEMGRPLGKGKFGNAYLTRLKNHFIVSLKVLFKSQLEKAGLEHQLRRKAEIQAHPSMYNYFHDARRIYPILEYAPRGELYTFLQKSDPLDEQPTTTIMEELQIP</sequence>
<evidence type="ECO:0000256" key="8">
    <source>
        <dbReference type="ARBA" id="ARBA00022777"/>
    </source>
</evidence>
<dbReference type="AlphaFoldDB" id="A0AA41MFE1"/>
<feature type="binding site" evidence="13">
    <location>
        <position position="64"/>
    </location>
    <ligand>
        <name>ATP</name>
        <dbReference type="ChEBI" id="CHEBI:30616"/>
    </ligand>
</feature>
<evidence type="ECO:0000256" key="11">
    <source>
        <dbReference type="ARBA" id="ARBA00047899"/>
    </source>
</evidence>
<keyword evidence="7" id="KW-0498">Mitosis</keyword>